<reference evidence="9 10" key="1">
    <citation type="submission" date="2016-11" db="EMBL/GenBank/DDBJ databases">
        <title>The macronuclear genome of Stentor coeruleus: a giant cell with tiny introns.</title>
        <authorList>
            <person name="Slabodnick M."/>
            <person name="Ruby J.G."/>
            <person name="Reiff S.B."/>
            <person name="Swart E.C."/>
            <person name="Gosai S."/>
            <person name="Prabakaran S."/>
            <person name="Witkowska E."/>
            <person name="Larue G.E."/>
            <person name="Fisher S."/>
            <person name="Freeman R.M."/>
            <person name="Gunawardena J."/>
            <person name="Chu W."/>
            <person name="Stover N.A."/>
            <person name="Gregory B.D."/>
            <person name="Nowacki M."/>
            <person name="Derisi J."/>
            <person name="Roy S.W."/>
            <person name="Marshall W.F."/>
            <person name="Sood P."/>
        </authorList>
    </citation>
    <scope>NUCLEOTIDE SEQUENCE [LARGE SCALE GENOMIC DNA]</scope>
    <source>
        <strain evidence="9">WM001</strain>
    </source>
</reference>
<evidence type="ECO:0000259" key="8">
    <source>
        <dbReference type="PROSITE" id="PS50011"/>
    </source>
</evidence>
<dbReference type="Pfam" id="PF00069">
    <property type="entry name" value="Pkinase"/>
    <property type="match status" value="1"/>
</dbReference>
<comment type="subunit">
    <text evidence="1">Monomer.</text>
</comment>
<evidence type="ECO:0000256" key="2">
    <source>
        <dbReference type="ARBA" id="ARBA00022527"/>
    </source>
</evidence>
<dbReference type="EMBL" id="MPUH01000284">
    <property type="protein sequence ID" value="OMJ83990.1"/>
    <property type="molecule type" value="Genomic_DNA"/>
</dbReference>
<dbReference type="SMART" id="SM00220">
    <property type="entry name" value="S_TKc"/>
    <property type="match status" value="1"/>
</dbReference>
<dbReference type="FunFam" id="1.10.510.10:FF:000571">
    <property type="entry name" value="Maternal embryonic leucine zipper kinase"/>
    <property type="match status" value="1"/>
</dbReference>
<dbReference type="PROSITE" id="PS50011">
    <property type="entry name" value="PROTEIN_KINASE_DOM"/>
    <property type="match status" value="1"/>
</dbReference>
<dbReference type="GO" id="GO:0005737">
    <property type="term" value="C:cytoplasm"/>
    <property type="evidence" value="ECO:0007669"/>
    <property type="project" value="TreeGrafter"/>
</dbReference>
<evidence type="ECO:0000256" key="4">
    <source>
        <dbReference type="ARBA" id="ARBA00022741"/>
    </source>
</evidence>
<organism evidence="9 10">
    <name type="scientific">Stentor coeruleus</name>
    <dbReference type="NCBI Taxonomy" id="5963"/>
    <lineage>
        <taxon>Eukaryota</taxon>
        <taxon>Sar</taxon>
        <taxon>Alveolata</taxon>
        <taxon>Ciliophora</taxon>
        <taxon>Postciliodesmatophora</taxon>
        <taxon>Heterotrichea</taxon>
        <taxon>Heterotrichida</taxon>
        <taxon>Stentoridae</taxon>
        <taxon>Stentor</taxon>
    </lineage>
</organism>
<keyword evidence="5" id="KW-0418">Kinase</keyword>
<dbReference type="Gene3D" id="1.10.510.10">
    <property type="entry name" value="Transferase(Phosphotransferase) domain 1"/>
    <property type="match status" value="1"/>
</dbReference>
<keyword evidence="6" id="KW-0067">ATP-binding</keyword>
<protein>
    <recommendedName>
        <fullName evidence="8">Protein kinase domain-containing protein</fullName>
    </recommendedName>
</protein>
<comment type="caution">
    <text evidence="9">The sequence shown here is derived from an EMBL/GenBank/DDBJ whole genome shotgun (WGS) entry which is preliminary data.</text>
</comment>
<proteinExistence type="predicted"/>
<feature type="domain" description="Protein kinase" evidence="8">
    <location>
        <begin position="1"/>
        <end position="237"/>
    </location>
</feature>
<dbReference type="OrthoDB" id="193931at2759"/>
<dbReference type="Proteomes" id="UP000187209">
    <property type="component" value="Unassembled WGS sequence"/>
</dbReference>
<keyword evidence="3" id="KW-0808">Transferase</keyword>
<dbReference type="PANTHER" id="PTHR24346:SF82">
    <property type="entry name" value="KP78A-RELATED"/>
    <property type="match status" value="1"/>
</dbReference>
<evidence type="ECO:0000313" key="10">
    <source>
        <dbReference type="Proteomes" id="UP000187209"/>
    </source>
</evidence>
<evidence type="ECO:0000256" key="5">
    <source>
        <dbReference type="ARBA" id="ARBA00022777"/>
    </source>
</evidence>
<dbReference type="InterPro" id="IPR011009">
    <property type="entry name" value="Kinase-like_dom_sf"/>
</dbReference>
<keyword evidence="10" id="KW-1185">Reference proteome</keyword>
<gene>
    <name evidence="9" type="ORF">SteCoe_14976</name>
</gene>
<dbReference type="CDD" id="cd14003">
    <property type="entry name" value="STKc_AMPK-like"/>
    <property type="match status" value="1"/>
</dbReference>
<dbReference type="GO" id="GO:0035556">
    <property type="term" value="P:intracellular signal transduction"/>
    <property type="evidence" value="ECO:0007669"/>
    <property type="project" value="TreeGrafter"/>
</dbReference>
<dbReference type="SUPFAM" id="SSF56112">
    <property type="entry name" value="Protein kinase-like (PK-like)"/>
    <property type="match status" value="1"/>
</dbReference>
<evidence type="ECO:0000256" key="3">
    <source>
        <dbReference type="ARBA" id="ARBA00022679"/>
    </source>
</evidence>
<evidence type="ECO:0000256" key="6">
    <source>
        <dbReference type="ARBA" id="ARBA00022840"/>
    </source>
</evidence>
<dbReference type="GO" id="GO:0004674">
    <property type="term" value="F:protein serine/threonine kinase activity"/>
    <property type="evidence" value="ECO:0007669"/>
    <property type="project" value="UniProtKB-KW"/>
</dbReference>
<sequence length="410" mass="47004">MAIQSQLGEKVAIKILEKDKIRTRGDTERVTREVKILKQASHPHIIQLYEIIETSKQVLLVMELAEGGELFNHIVSKHRLSEHEACKYLNQMCSALEYLQKIRVVHRDLKPENLLLDNKKNIKLVDFGLSNLYQEGETLKTACGSPCYAAPEMIAGKKYHGAQVDIWSCGVVLYAMLCGYLPFEDSNTSNLYKKILSGEFKLPTWLSPEAVDILKKILVTDPEKRYTIEKIRSHPWFFKHTSNNDIYHQEKTEINNNILSYLSTLNYNTLQIKENLNLNKHNAGTAAYKIILHMQKLGKKLPETAKLKRTQFLTDNSSENYNSVERPHTRTKTHGNSVSPGAYRPVTSYAIPSSLLPISLAQRHFRKQSPRVKTPINFILDITNTINLTTRNRSPRLGTAYEVRRRVDFS</sequence>
<dbReference type="InterPro" id="IPR000719">
    <property type="entry name" value="Prot_kinase_dom"/>
</dbReference>
<accession>A0A1R2C4T3</accession>
<keyword evidence="2" id="KW-0723">Serine/threonine-protein kinase</keyword>
<dbReference type="PROSITE" id="PS00108">
    <property type="entry name" value="PROTEIN_KINASE_ST"/>
    <property type="match status" value="1"/>
</dbReference>
<evidence type="ECO:0000256" key="1">
    <source>
        <dbReference type="ARBA" id="ARBA00011245"/>
    </source>
</evidence>
<name>A0A1R2C4T3_9CILI</name>
<feature type="region of interest" description="Disordered" evidence="7">
    <location>
        <begin position="318"/>
        <end position="341"/>
    </location>
</feature>
<evidence type="ECO:0000256" key="7">
    <source>
        <dbReference type="SAM" id="MobiDB-lite"/>
    </source>
</evidence>
<dbReference type="AlphaFoldDB" id="A0A1R2C4T3"/>
<dbReference type="PANTHER" id="PTHR24346">
    <property type="entry name" value="MAP/MICROTUBULE AFFINITY-REGULATING KINASE"/>
    <property type="match status" value="1"/>
</dbReference>
<evidence type="ECO:0000313" key="9">
    <source>
        <dbReference type="EMBL" id="OMJ83990.1"/>
    </source>
</evidence>
<keyword evidence="4" id="KW-0547">Nucleotide-binding</keyword>
<dbReference type="InterPro" id="IPR008271">
    <property type="entry name" value="Ser/Thr_kinase_AS"/>
</dbReference>
<dbReference type="GO" id="GO:0005524">
    <property type="term" value="F:ATP binding"/>
    <property type="evidence" value="ECO:0007669"/>
    <property type="project" value="UniProtKB-KW"/>
</dbReference>